<protein>
    <submittedName>
        <fullName evidence="2">Uncharacterized protein</fullName>
    </submittedName>
</protein>
<evidence type="ECO:0000313" key="3">
    <source>
        <dbReference type="Proteomes" id="UP001157418"/>
    </source>
</evidence>
<evidence type="ECO:0000256" key="1">
    <source>
        <dbReference type="SAM" id="MobiDB-lite"/>
    </source>
</evidence>
<dbReference type="EMBL" id="CAKMRJ010001112">
    <property type="protein sequence ID" value="CAH1422508.1"/>
    <property type="molecule type" value="Genomic_DNA"/>
</dbReference>
<dbReference type="Proteomes" id="UP001157418">
    <property type="component" value="Unassembled WGS sequence"/>
</dbReference>
<name>A0AAU9MD01_9ASTR</name>
<sequence>MAPSLQNHRPPPRDRRTLFCNRYFPHHNGSTTPPEHLLASKKHRPPPTNDGHLQDRASPITVSTSGRLELRQNLQPSTWLNRRHWQALFLSLQSLTRSKLVFHESLESPVVGSLSLDIIPRDREAGAAGGPFL</sequence>
<reference evidence="2 3" key="1">
    <citation type="submission" date="2022-01" db="EMBL/GenBank/DDBJ databases">
        <authorList>
            <person name="Xiong W."/>
            <person name="Schranz E."/>
        </authorList>
    </citation>
    <scope>NUCLEOTIDE SEQUENCE [LARGE SCALE GENOMIC DNA]</scope>
</reference>
<comment type="caution">
    <text evidence="2">The sequence shown here is derived from an EMBL/GenBank/DDBJ whole genome shotgun (WGS) entry which is preliminary data.</text>
</comment>
<feature type="region of interest" description="Disordered" evidence="1">
    <location>
        <begin position="24"/>
        <end position="60"/>
    </location>
</feature>
<gene>
    <name evidence="2" type="ORF">LVIROSA_LOCUS9834</name>
</gene>
<dbReference type="AlphaFoldDB" id="A0AAU9MD01"/>
<accession>A0AAU9MD01</accession>
<proteinExistence type="predicted"/>
<keyword evidence="3" id="KW-1185">Reference proteome</keyword>
<organism evidence="2 3">
    <name type="scientific">Lactuca virosa</name>
    <dbReference type="NCBI Taxonomy" id="75947"/>
    <lineage>
        <taxon>Eukaryota</taxon>
        <taxon>Viridiplantae</taxon>
        <taxon>Streptophyta</taxon>
        <taxon>Embryophyta</taxon>
        <taxon>Tracheophyta</taxon>
        <taxon>Spermatophyta</taxon>
        <taxon>Magnoliopsida</taxon>
        <taxon>eudicotyledons</taxon>
        <taxon>Gunneridae</taxon>
        <taxon>Pentapetalae</taxon>
        <taxon>asterids</taxon>
        <taxon>campanulids</taxon>
        <taxon>Asterales</taxon>
        <taxon>Asteraceae</taxon>
        <taxon>Cichorioideae</taxon>
        <taxon>Cichorieae</taxon>
        <taxon>Lactucinae</taxon>
        <taxon>Lactuca</taxon>
    </lineage>
</organism>
<evidence type="ECO:0000313" key="2">
    <source>
        <dbReference type="EMBL" id="CAH1422508.1"/>
    </source>
</evidence>